<reference evidence="1" key="1">
    <citation type="journal article" date="2007" name="PLoS Biol.">
        <title>Rate of evolution in brain-expressed genes in humans and other primates.</title>
        <authorList>
            <person name="Wang H.-Y."/>
            <person name="Chien H.-C."/>
            <person name="Osada N."/>
            <person name="Hashimoto K."/>
            <person name="Sugano S."/>
            <person name="Gojobori T."/>
            <person name="Chou C.-K."/>
            <person name="Tsai S.-F."/>
            <person name="Wu C.-I."/>
            <person name="Shen C.-K.J."/>
        </authorList>
    </citation>
    <scope>NUCLEOTIDE SEQUENCE</scope>
</reference>
<dbReference type="EMBL" id="AB173917">
    <property type="protein sequence ID" value="BAE90979.1"/>
    <property type="molecule type" value="mRNA"/>
</dbReference>
<protein>
    <submittedName>
        <fullName evidence="1">Macaca fascicularis brain cDNA, clone: QmoA-11138</fullName>
    </submittedName>
</protein>
<organism evidence="1">
    <name type="scientific">Macaca fascicularis</name>
    <name type="common">Crab-eating macaque</name>
    <name type="synonym">Cynomolgus monkey</name>
    <dbReference type="NCBI Taxonomy" id="9541"/>
    <lineage>
        <taxon>Eukaryota</taxon>
        <taxon>Metazoa</taxon>
        <taxon>Chordata</taxon>
        <taxon>Craniata</taxon>
        <taxon>Vertebrata</taxon>
        <taxon>Euteleostomi</taxon>
        <taxon>Mammalia</taxon>
        <taxon>Eutheria</taxon>
        <taxon>Euarchontoglires</taxon>
        <taxon>Primates</taxon>
        <taxon>Haplorrhini</taxon>
        <taxon>Catarrhini</taxon>
        <taxon>Cercopithecidae</taxon>
        <taxon>Cercopithecinae</taxon>
        <taxon>Macaca</taxon>
    </lineage>
</organism>
<dbReference type="AlphaFoldDB" id="I7G8D0"/>
<evidence type="ECO:0000313" key="1">
    <source>
        <dbReference type="EMBL" id="BAE90979.1"/>
    </source>
</evidence>
<name>I7G8D0_MACFA</name>
<accession>I7G8D0</accession>
<proteinExistence type="evidence at transcript level"/>
<sequence>MMRTPKMYLEIISTLLMYAGNQDIIYIGR</sequence>